<dbReference type="OMA" id="WVDLPSF"/>
<evidence type="ECO:0000259" key="3">
    <source>
        <dbReference type="Pfam" id="PF09118"/>
    </source>
</evidence>
<dbReference type="GeneID" id="8444491"/>
<dbReference type="Gene3D" id="2.130.10.80">
    <property type="entry name" value="Galactose oxidase/kelch, beta-propeller"/>
    <property type="match status" value="1"/>
</dbReference>
<dbReference type="Gene3D" id="2.60.40.10">
    <property type="entry name" value="Immunoglobulins"/>
    <property type="match status" value="1"/>
</dbReference>
<dbReference type="SUPFAM" id="SSF81296">
    <property type="entry name" value="E set domains"/>
    <property type="match status" value="1"/>
</dbReference>
<dbReference type="eggNOG" id="ENOG502QPS4">
    <property type="taxonomic scope" value="Eukaryota"/>
</dbReference>
<dbReference type="Pfam" id="PF07250">
    <property type="entry name" value="Glyoxal_oxid_N"/>
    <property type="match status" value="1"/>
</dbReference>
<dbReference type="InterPro" id="IPR014756">
    <property type="entry name" value="Ig_E-set"/>
</dbReference>
<gene>
    <name evidence="4" type="ORF">UREG_00408</name>
</gene>
<dbReference type="RefSeq" id="XP_002540895.1">
    <property type="nucleotide sequence ID" value="XM_002540849.1"/>
</dbReference>
<dbReference type="InterPro" id="IPR009880">
    <property type="entry name" value="Glyoxal_oxidase_N"/>
</dbReference>
<reference evidence="5" key="1">
    <citation type="journal article" date="2009" name="Genome Res.">
        <title>Comparative genomic analyses of the human fungal pathogens Coccidioides and their relatives.</title>
        <authorList>
            <person name="Sharpton T.J."/>
            <person name="Stajich J.E."/>
            <person name="Rounsley S.D."/>
            <person name="Gardner M.J."/>
            <person name="Wortman J.R."/>
            <person name="Jordar V.S."/>
            <person name="Maiti R."/>
            <person name="Kodira C.D."/>
            <person name="Neafsey D.E."/>
            <person name="Zeng Q."/>
            <person name="Hung C.-Y."/>
            <person name="McMahan C."/>
            <person name="Muszewska A."/>
            <person name="Grynberg M."/>
            <person name="Mandel M.A."/>
            <person name="Kellner E.M."/>
            <person name="Barker B.M."/>
            <person name="Galgiani J.N."/>
            <person name="Orbach M.J."/>
            <person name="Kirkland T.N."/>
            <person name="Cole G.T."/>
            <person name="Henn M.R."/>
            <person name="Birren B.W."/>
            <person name="Taylor J.W."/>
        </authorList>
    </citation>
    <scope>NUCLEOTIDE SEQUENCE [LARGE SCALE GENOMIC DNA]</scope>
    <source>
        <strain evidence="5">UAMH 1704</strain>
    </source>
</reference>
<dbReference type="OrthoDB" id="2019572at2759"/>
<accession>C4JDY4</accession>
<proteinExistence type="predicted"/>
<dbReference type="PANTHER" id="PTHR32208:SF21">
    <property type="entry name" value="LOW QUALITY PROTEIN: ALDEHYDE OXIDASE GLOX-LIKE"/>
    <property type="match status" value="1"/>
</dbReference>
<dbReference type="PANTHER" id="PTHR32208">
    <property type="entry name" value="SECRETED PROTEIN-RELATED"/>
    <property type="match status" value="1"/>
</dbReference>
<feature type="domain" description="Glyoxal oxidase N-terminal" evidence="2">
    <location>
        <begin position="58"/>
        <end position="395"/>
    </location>
</feature>
<evidence type="ECO:0008006" key="6">
    <source>
        <dbReference type="Google" id="ProtNLM"/>
    </source>
</evidence>
<dbReference type="AlphaFoldDB" id="C4JDY4"/>
<keyword evidence="1" id="KW-0732">Signal</keyword>
<dbReference type="Proteomes" id="UP000002058">
    <property type="component" value="Unassembled WGS sequence"/>
</dbReference>
<protein>
    <recommendedName>
        <fullName evidence="6">Galactose oxidase-like Early set domain-containing protein</fullName>
    </recommendedName>
</protein>
<dbReference type="InterPro" id="IPR011043">
    <property type="entry name" value="Gal_Oxase/kelch_b-propeller"/>
</dbReference>
<sequence length="507" mass="56199">MAFRPEGVAGSFRIVGRSGVPPMIAVLLPNGQVAFADKVENYTELTLDNGRYAYSADGGTFLSDGQVLSVGGNGPLKWMDPTVDDGFKGIRYLKRQFDDDRFDGGSWVEPGHLLSTSRWYPSVQTLADGTVFVVSGSLNGDDPSIIQNNNPTYELLDKYGLPYGVSHELPILERNQPYYMYPFLHLLNDGTLFIFVSRSAEIFDVDNGITVKSLPDLPGDYRTYPNTGGSVLLPLHSSNKWEPKIMICGGGAFQDLRSPSDPTCGFIRPLSKHARWEIEAMPGGRIMGEGILLPDGTVLWINGCSTGAQGYGVAESPIHEPWIYRPHGPRRSRWAVGGTSKVPRMYHSVALLLLDGTVLVAGSNPVEQPVLVANPTDPRYAFPTEFRVEIYTPHYLMNGKANKRPRNVLISTNYLEADGSRFRISFHSTQRARKVKVVLYHGGFVTHSVHMGHRMIILDHQGWKPRRRRQKLSVTMPPNNNIAPPGPYVIYVVVDGIPSEGQFVMVE</sequence>
<dbReference type="InterPro" id="IPR013783">
    <property type="entry name" value="Ig-like_fold"/>
</dbReference>
<dbReference type="HOGENOM" id="CLU_009630_0_0_1"/>
<dbReference type="InParanoid" id="C4JDY4"/>
<keyword evidence="5" id="KW-1185">Reference proteome</keyword>
<dbReference type="STRING" id="336963.C4JDY4"/>
<dbReference type="VEuPathDB" id="FungiDB:UREG_00408"/>
<evidence type="ECO:0000313" key="5">
    <source>
        <dbReference type="Proteomes" id="UP000002058"/>
    </source>
</evidence>
<dbReference type="EMBL" id="CH476615">
    <property type="protein sequence ID" value="EEP75562.1"/>
    <property type="molecule type" value="Genomic_DNA"/>
</dbReference>
<dbReference type="InterPro" id="IPR015202">
    <property type="entry name" value="GO-like_E_set"/>
</dbReference>
<feature type="domain" description="Galactose oxidase-like Early set" evidence="3">
    <location>
        <begin position="404"/>
        <end position="506"/>
    </location>
</feature>
<evidence type="ECO:0000313" key="4">
    <source>
        <dbReference type="EMBL" id="EEP75562.1"/>
    </source>
</evidence>
<evidence type="ECO:0000259" key="2">
    <source>
        <dbReference type="Pfam" id="PF07250"/>
    </source>
</evidence>
<organism evidence="4 5">
    <name type="scientific">Uncinocarpus reesii (strain UAMH 1704)</name>
    <dbReference type="NCBI Taxonomy" id="336963"/>
    <lineage>
        <taxon>Eukaryota</taxon>
        <taxon>Fungi</taxon>
        <taxon>Dikarya</taxon>
        <taxon>Ascomycota</taxon>
        <taxon>Pezizomycotina</taxon>
        <taxon>Eurotiomycetes</taxon>
        <taxon>Eurotiomycetidae</taxon>
        <taxon>Onygenales</taxon>
        <taxon>Onygenaceae</taxon>
        <taxon>Uncinocarpus</taxon>
    </lineage>
</organism>
<dbReference type="Pfam" id="PF09118">
    <property type="entry name" value="GO-like_E_set"/>
    <property type="match status" value="1"/>
</dbReference>
<dbReference type="CDD" id="cd02851">
    <property type="entry name" value="E_set_GO_C"/>
    <property type="match status" value="1"/>
</dbReference>
<dbReference type="SUPFAM" id="SSF50965">
    <property type="entry name" value="Galactose oxidase, central domain"/>
    <property type="match status" value="1"/>
</dbReference>
<name>C4JDY4_UNCRE</name>
<evidence type="ECO:0000256" key="1">
    <source>
        <dbReference type="ARBA" id="ARBA00022729"/>
    </source>
</evidence>
<dbReference type="KEGG" id="ure:UREG_00408"/>
<dbReference type="InterPro" id="IPR037293">
    <property type="entry name" value="Gal_Oxidase_central_sf"/>
</dbReference>